<feature type="domain" description="RNA polymerase sigma factor 70 region 4 type 2" evidence="6">
    <location>
        <begin position="128"/>
        <end position="180"/>
    </location>
</feature>
<accession>A0ABW7N408</accession>
<proteinExistence type="inferred from homology"/>
<dbReference type="InterPro" id="IPR014284">
    <property type="entry name" value="RNA_pol_sigma-70_dom"/>
</dbReference>
<evidence type="ECO:0000259" key="6">
    <source>
        <dbReference type="Pfam" id="PF08281"/>
    </source>
</evidence>
<protein>
    <submittedName>
        <fullName evidence="7">RNA polymerase sigma-70 factor</fullName>
    </submittedName>
</protein>
<dbReference type="SUPFAM" id="SSF88946">
    <property type="entry name" value="Sigma2 domain of RNA polymerase sigma factors"/>
    <property type="match status" value="1"/>
</dbReference>
<comment type="similarity">
    <text evidence="1">Belongs to the sigma-70 factor family. ECF subfamily.</text>
</comment>
<evidence type="ECO:0000256" key="2">
    <source>
        <dbReference type="ARBA" id="ARBA00023015"/>
    </source>
</evidence>
<name>A0ABW7N408_9BACT</name>
<dbReference type="EMBL" id="JBIPKE010000011">
    <property type="protein sequence ID" value="MFH6982318.1"/>
    <property type="molecule type" value="Genomic_DNA"/>
</dbReference>
<evidence type="ECO:0000313" key="7">
    <source>
        <dbReference type="EMBL" id="MFH6982318.1"/>
    </source>
</evidence>
<comment type="caution">
    <text evidence="7">The sequence shown here is derived from an EMBL/GenBank/DDBJ whole genome shotgun (WGS) entry which is preliminary data.</text>
</comment>
<keyword evidence="2" id="KW-0805">Transcription regulation</keyword>
<keyword evidence="3" id="KW-0731">Sigma factor</keyword>
<dbReference type="InterPro" id="IPR013249">
    <property type="entry name" value="RNA_pol_sigma70_r4_t2"/>
</dbReference>
<evidence type="ECO:0000313" key="8">
    <source>
        <dbReference type="Proteomes" id="UP001610063"/>
    </source>
</evidence>
<gene>
    <name evidence="7" type="ORF">ACHKAR_02655</name>
</gene>
<keyword evidence="4" id="KW-0804">Transcription</keyword>
<dbReference type="InterPro" id="IPR039425">
    <property type="entry name" value="RNA_pol_sigma-70-like"/>
</dbReference>
<dbReference type="InterPro" id="IPR007627">
    <property type="entry name" value="RNA_pol_sigma70_r2"/>
</dbReference>
<keyword evidence="8" id="KW-1185">Reference proteome</keyword>
<dbReference type="PANTHER" id="PTHR43133:SF46">
    <property type="entry name" value="RNA POLYMERASE SIGMA-70 FACTOR ECF SUBFAMILY"/>
    <property type="match status" value="1"/>
</dbReference>
<dbReference type="PANTHER" id="PTHR43133">
    <property type="entry name" value="RNA POLYMERASE ECF-TYPE SIGMA FACTO"/>
    <property type="match status" value="1"/>
</dbReference>
<dbReference type="InterPro" id="IPR013324">
    <property type="entry name" value="RNA_pol_sigma_r3/r4-like"/>
</dbReference>
<dbReference type="Proteomes" id="UP001610063">
    <property type="component" value="Unassembled WGS sequence"/>
</dbReference>
<dbReference type="Gene3D" id="1.10.1740.10">
    <property type="match status" value="1"/>
</dbReference>
<dbReference type="InterPro" id="IPR014327">
    <property type="entry name" value="RNA_pol_sigma70_bacteroid"/>
</dbReference>
<dbReference type="NCBIfam" id="TIGR02985">
    <property type="entry name" value="Sig70_bacteroi1"/>
    <property type="match status" value="1"/>
</dbReference>
<organism evidence="7 8">
    <name type="scientific">Marinoscillum luteum</name>
    <dbReference type="NCBI Taxonomy" id="861051"/>
    <lineage>
        <taxon>Bacteria</taxon>
        <taxon>Pseudomonadati</taxon>
        <taxon>Bacteroidota</taxon>
        <taxon>Cytophagia</taxon>
        <taxon>Cytophagales</taxon>
        <taxon>Reichenbachiellaceae</taxon>
        <taxon>Marinoscillum</taxon>
    </lineage>
</organism>
<dbReference type="Pfam" id="PF08281">
    <property type="entry name" value="Sigma70_r4_2"/>
    <property type="match status" value="1"/>
</dbReference>
<feature type="domain" description="RNA polymerase sigma-70 region 2" evidence="5">
    <location>
        <begin position="32"/>
        <end position="97"/>
    </location>
</feature>
<evidence type="ECO:0000256" key="3">
    <source>
        <dbReference type="ARBA" id="ARBA00023082"/>
    </source>
</evidence>
<dbReference type="InterPro" id="IPR013325">
    <property type="entry name" value="RNA_pol_sigma_r2"/>
</dbReference>
<dbReference type="Gene3D" id="1.10.10.10">
    <property type="entry name" value="Winged helix-like DNA-binding domain superfamily/Winged helix DNA-binding domain"/>
    <property type="match status" value="1"/>
</dbReference>
<sequence>MNNINWYSLQDPDQVLVERLRNKDKRAFELVFNEYYGLLKSYAMRFMDDPDDAEEVIQEVFVKFWEKCDTLAPDSSIKSYLYRSVHNTCLNFIKHQKVKDSYRQYVITFMEEAVEGPSPDGENSNVQERIFEAIDNLPPRCSEIFKLSRFEGLKYQEIADHLSISIKTVEVQMGKALKTLREKLKDLN</sequence>
<evidence type="ECO:0000256" key="4">
    <source>
        <dbReference type="ARBA" id="ARBA00023163"/>
    </source>
</evidence>
<dbReference type="Pfam" id="PF04542">
    <property type="entry name" value="Sigma70_r2"/>
    <property type="match status" value="1"/>
</dbReference>
<reference evidence="7 8" key="1">
    <citation type="journal article" date="2013" name="Int. J. Syst. Evol. Microbiol.">
        <title>Marinoscillum luteum sp. nov., isolated from marine sediment.</title>
        <authorList>
            <person name="Cha I.T."/>
            <person name="Park S.J."/>
            <person name="Kim S.J."/>
            <person name="Kim J.G."/>
            <person name="Jung M.Y."/>
            <person name="Shin K.S."/>
            <person name="Kwon K.K."/>
            <person name="Yang S.H."/>
            <person name="Seo Y.S."/>
            <person name="Rhee S.K."/>
        </authorList>
    </citation>
    <scope>NUCLEOTIDE SEQUENCE [LARGE SCALE GENOMIC DNA]</scope>
    <source>
        <strain evidence="7 8">KCTC 23939</strain>
    </source>
</reference>
<dbReference type="NCBIfam" id="TIGR02937">
    <property type="entry name" value="sigma70-ECF"/>
    <property type="match status" value="1"/>
</dbReference>
<dbReference type="SUPFAM" id="SSF88659">
    <property type="entry name" value="Sigma3 and sigma4 domains of RNA polymerase sigma factors"/>
    <property type="match status" value="1"/>
</dbReference>
<dbReference type="CDD" id="cd06171">
    <property type="entry name" value="Sigma70_r4"/>
    <property type="match status" value="1"/>
</dbReference>
<dbReference type="InterPro" id="IPR036388">
    <property type="entry name" value="WH-like_DNA-bd_sf"/>
</dbReference>
<evidence type="ECO:0000256" key="1">
    <source>
        <dbReference type="ARBA" id="ARBA00010641"/>
    </source>
</evidence>
<evidence type="ECO:0000259" key="5">
    <source>
        <dbReference type="Pfam" id="PF04542"/>
    </source>
</evidence>